<reference evidence="2" key="1">
    <citation type="submission" date="2014-01" db="EMBL/GenBank/DDBJ databases">
        <title>The Genome Sequence of Anopheles farauti FAR1 (V2).</title>
        <authorList>
            <consortium name="The Broad Institute Genomics Platform"/>
            <person name="Neafsey D.E."/>
            <person name="Besansky N."/>
            <person name="Howell P."/>
            <person name="Walton C."/>
            <person name="Young S.K."/>
            <person name="Zeng Q."/>
            <person name="Gargeya S."/>
            <person name="Fitzgerald M."/>
            <person name="Haas B."/>
            <person name="Abouelleil A."/>
            <person name="Allen A.W."/>
            <person name="Alvarado L."/>
            <person name="Arachchi H.M."/>
            <person name="Berlin A.M."/>
            <person name="Chapman S.B."/>
            <person name="Gainer-Dewar J."/>
            <person name="Goldberg J."/>
            <person name="Griggs A."/>
            <person name="Gujja S."/>
            <person name="Hansen M."/>
            <person name="Howarth C."/>
            <person name="Imamovic A."/>
            <person name="Ireland A."/>
            <person name="Larimer J."/>
            <person name="McCowan C."/>
            <person name="Murphy C."/>
            <person name="Pearson M."/>
            <person name="Poon T.W."/>
            <person name="Priest M."/>
            <person name="Roberts A."/>
            <person name="Saif S."/>
            <person name="Shea T."/>
            <person name="Sisk P."/>
            <person name="Sykes S."/>
            <person name="Wortman J."/>
            <person name="Nusbaum C."/>
            <person name="Birren B."/>
        </authorList>
    </citation>
    <scope>NUCLEOTIDE SEQUENCE [LARGE SCALE GENOMIC DNA]</scope>
    <source>
        <strain evidence="2">FAR1</strain>
    </source>
</reference>
<evidence type="ECO:0000313" key="2">
    <source>
        <dbReference type="Proteomes" id="UP000075886"/>
    </source>
</evidence>
<organism evidence="1 2">
    <name type="scientific">Anopheles farauti</name>
    <dbReference type="NCBI Taxonomy" id="69004"/>
    <lineage>
        <taxon>Eukaryota</taxon>
        <taxon>Metazoa</taxon>
        <taxon>Ecdysozoa</taxon>
        <taxon>Arthropoda</taxon>
        <taxon>Hexapoda</taxon>
        <taxon>Insecta</taxon>
        <taxon>Pterygota</taxon>
        <taxon>Neoptera</taxon>
        <taxon>Endopterygota</taxon>
        <taxon>Diptera</taxon>
        <taxon>Nematocera</taxon>
        <taxon>Culicoidea</taxon>
        <taxon>Culicidae</taxon>
        <taxon>Anophelinae</taxon>
        <taxon>Anopheles</taxon>
    </lineage>
</organism>
<name>A0A182QV16_9DIPT</name>
<dbReference type="STRING" id="69004.A0A182QV16"/>
<protein>
    <submittedName>
        <fullName evidence="1">Uncharacterized protein</fullName>
    </submittedName>
</protein>
<reference evidence="1" key="2">
    <citation type="submission" date="2020-05" db="UniProtKB">
        <authorList>
            <consortium name="EnsemblMetazoa"/>
        </authorList>
    </citation>
    <scope>IDENTIFICATION</scope>
    <source>
        <strain evidence="1">FAR1</strain>
    </source>
</reference>
<dbReference type="EMBL" id="AXCN02000691">
    <property type="status" value="NOT_ANNOTATED_CDS"/>
    <property type="molecule type" value="Genomic_DNA"/>
</dbReference>
<dbReference type="AlphaFoldDB" id="A0A182QV16"/>
<proteinExistence type="predicted"/>
<sequence>MTESIGVAGRNLCATRMSSNPCAKPVQIGLIHALNSISMEIQAACNRSGVCRRLNVDAWLCGVLKICAICAEHNLQKLTSPKWNPFKGIRLRWKEKIRLNNVIWRCWHMQSTSTACVFANDFSSHLGPSVSVHPHDYATDCKTTSSSPSAISEVLPVTTMHPTPAREVHVTESIPIPSYVKQTQTVVVQNGGTVKKHIAQRQTTIATHRVTEEGRP</sequence>
<dbReference type="VEuPathDB" id="VectorBase:AFAF017443"/>
<accession>A0A182QV16</accession>
<dbReference type="EnsemblMetazoa" id="AFAF017443-RA">
    <property type="protein sequence ID" value="AFAF017443-PA"/>
    <property type="gene ID" value="AFAF017443"/>
</dbReference>
<evidence type="ECO:0000313" key="1">
    <source>
        <dbReference type="EnsemblMetazoa" id="AFAF017443-PA"/>
    </source>
</evidence>
<keyword evidence="2" id="KW-1185">Reference proteome</keyword>
<dbReference type="Proteomes" id="UP000075886">
    <property type="component" value="Unassembled WGS sequence"/>
</dbReference>